<dbReference type="EMBL" id="NHPJ01000081">
    <property type="protein sequence ID" value="OYR56671.1"/>
    <property type="molecule type" value="Genomic_DNA"/>
</dbReference>
<feature type="compositionally biased region" description="Low complexity" evidence="1">
    <location>
        <begin position="1"/>
        <end position="16"/>
    </location>
</feature>
<proteinExistence type="predicted"/>
<name>A0A256IJE1_9EURY</name>
<gene>
    <name evidence="2" type="ORF">DJ70_08115</name>
</gene>
<feature type="region of interest" description="Disordered" evidence="1">
    <location>
        <begin position="1"/>
        <end position="25"/>
    </location>
</feature>
<dbReference type="Proteomes" id="UP000216308">
    <property type="component" value="Unassembled WGS sequence"/>
</dbReference>
<feature type="region of interest" description="Disordered" evidence="1">
    <location>
        <begin position="233"/>
        <end position="256"/>
    </location>
</feature>
<organism evidence="2 3">
    <name type="scientific">Halorubrum halodurans</name>
    <dbReference type="NCBI Taxonomy" id="1383851"/>
    <lineage>
        <taxon>Archaea</taxon>
        <taxon>Methanobacteriati</taxon>
        <taxon>Methanobacteriota</taxon>
        <taxon>Stenosarchaea group</taxon>
        <taxon>Halobacteria</taxon>
        <taxon>Halobacteriales</taxon>
        <taxon>Haloferacaceae</taxon>
        <taxon>Halorubrum</taxon>
    </lineage>
</organism>
<dbReference type="RefSeq" id="WP_094531818.1">
    <property type="nucleotide sequence ID" value="NZ_NHPJ01000081.1"/>
</dbReference>
<evidence type="ECO:0000313" key="3">
    <source>
        <dbReference type="Proteomes" id="UP000216308"/>
    </source>
</evidence>
<evidence type="ECO:0008006" key="4">
    <source>
        <dbReference type="Google" id="ProtNLM"/>
    </source>
</evidence>
<reference evidence="2 3" key="1">
    <citation type="journal article" date="2014" name="Front. Microbiol.">
        <title>Population and genomic analysis of the genus Halorubrum.</title>
        <authorList>
            <person name="Fullmer M.S."/>
            <person name="Soucy S.M."/>
            <person name="Swithers K.S."/>
            <person name="Makkay A.M."/>
            <person name="Wheeler R."/>
            <person name="Ventosa A."/>
            <person name="Gogarten J.P."/>
            <person name="Papke R.T."/>
        </authorList>
    </citation>
    <scope>NUCLEOTIDE SEQUENCE [LARGE SCALE GENOMIC DNA]</scope>
    <source>
        <strain evidence="2 3">Cb34</strain>
    </source>
</reference>
<evidence type="ECO:0000313" key="2">
    <source>
        <dbReference type="EMBL" id="OYR56671.1"/>
    </source>
</evidence>
<accession>A0A256IJE1</accession>
<evidence type="ECO:0000256" key="1">
    <source>
        <dbReference type="SAM" id="MobiDB-lite"/>
    </source>
</evidence>
<keyword evidence="3" id="KW-1185">Reference proteome</keyword>
<comment type="caution">
    <text evidence="2">The sequence shown here is derived from an EMBL/GenBank/DDBJ whole genome shotgun (WGS) entry which is preliminary data.</text>
</comment>
<protein>
    <recommendedName>
        <fullName evidence="4">DUF955 domain-containing protein</fullName>
    </recommendedName>
</protein>
<dbReference type="AlphaFoldDB" id="A0A256IJE1"/>
<sequence length="368" mass="40124">MATAQTTLSDTQHTTTNNDTADPIEINDADDIHNAVDEFTGELLDAVDNAAATGQITEYLNTLATVGASRYSIRNQIALMQQLRARDEDWTDHAEHWAGFWTWQNEHGRAVQKGADGFTILAPVTGPACPDCGNAPNYHANRPDLDCPRAGEDPGDWDFDPSEEWSDGVYYFSTATTFAYPQTEPLEDADPDDVFEPQHRSTGNDDRAADLFDALRDAAETAAFDGTGAIRVTETGRGRPGVRGSSSGGRVDVAGGDRSAADTFRTLAHEIAHELLHFDGPVPSRDVPDEVKELEAEAVAYTVARSFGFQVDGSELYVGAWLQHAKTTGVVDPDDEDDIAARDVIRDRLDEIRSVAAEIIEEIDARRD</sequence>
<feature type="compositionally biased region" description="Low complexity" evidence="1">
    <location>
        <begin position="242"/>
        <end position="256"/>
    </location>
</feature>